<reference evidence="1" key="2">
    <citation type="submission" date="2023-06" db="EMBL/GenBank/DDBJ databases">
        <authorList>
            <person name="Ma L."/>
            <person name="Liu K.-W."/>
            <person name="Li Z."/>
            <person name="Hsiao Y.-Y."/>
            <person name="Qi Y."/>
            <person name="Fu T."/>
            <person name="Tang G."/>
            <person name="Zhang D."/>
            <person name="Sun W.-H."/>
            <person name="Liu D.-K."/>
            <person name="Li Y."/>
            <person name="Chen G.-Z."/>
            <person name="Liu X.-D."/>
            <person name="Liao X.-Y."/>
            <person name="Jiang Y.-T."/>
            <person name="Yu X."/>
            <person name="Hao Y."/>
            <person name="Huang J."/>
            <person name="Zhao X.-W."/>
            <person name="Ke S."/>
            <person name="Chen Y.-Y."/>
            <person name="Wu W.-L."/>
            <person name="Hsu J.-L."/>
            <person name="Lin Y.-F."/>
            <person name="Huang M.-D."/>
            <person name="Li C.-Y."/>
            <person name="Huang L."/>
            <person name="Wang Z.-W."/>
            <person name="Zhao X."/>
            <person name="Zhong W.-Y."/>
            <person name="Peng D.-H."/>
            <person name="Ahmad S."/>
            <person name="Lan S."/>
            <person name="Zhang J.-S."/>
            <person name="Tsai W.-C."/>
            <person name="Van De Peer Y."/>
            <person name="Liu Z.-J."/>
        </authorList>
    </citation>
    <scope>NUCLEOTIDE SEQUENCE</scope>
    <source>
        <strain evidence="1">CP</strain>
        <tissue evidence="1">Leaves</tissue>
    </source>
</reference>
<dbReference type="EMBL" id="JAUJYO010000003">
    <property type="protein sequence ID" value="KAK1320203.1"/>
    <property type="molecule type" value="Genomic_DNA"/>
</dbReference>
<organism evidence="1 2">
    <name type="scientific">Acorus calamus</name>
    <name type="common">Sweet flag</name>
    <dbReference type="NCBI Taxonomy" id="4465"/>
    <lineage>
        <taxon>Eukaryota</taxon>
        <taxon>Viridiplantae</taxon>
        <taxon>Streptophyta</taxon>
        <taxon>Embryophyta</taxon>
        <taxon>Tracheophyta</taxon>
        <taxon>Spermatophyta</taxon>
        <taxon>Magnoliopsida</taxon>
        <taxon>Liliopsida</taxon>
        <taxon>Acoraceae</taxon>
        <taxon>Acorus</taxon>
    </lineage>
</organism>
<accession>A0AAV9F2T1</accession>
<reference evidence="1" key="1">
    <citation type="journal article" date="2023" name="Nat. Commun.">
        <title>Diploid and tetraploid genomes of Acorus and the evolution of monocots.</title>
        <authorList>
            <person name="Ma L."/>
            <person name="Liu K.W."/>
            <person name="Li Z."/>
            <person name="Hsiao Y.Y."/>
            <person name="Qi Y."/>
            <person name="Fu T."/>
            <person name="Tang G.D."/>
            <person name="Zhang D."/>
            <person name="Sun W.H."/>
            <person name="Liu D.K."/>
            <person name="Li Y."/>
            <person name="Chen G.Z."/>
            <person name="Liu X.D."/>
            <person name="Liao X.Y."/>
            <person name="Jiang Y.T."/>
            <person name="Yu X."/>
            <person name="Hao Y."/>
            <person name="Huang J."/>
            <person name="Zhao X.W."/>
            <person name="Ke S."/>
            <person name="Chen Y.Y."/>
            <person name="Wu W.L."/>
            <person name="Hsu J.L."/>
            <person name="Lin Y.F."/>
            <person name="Huang M.D."/>
            <person name="Li C.Y."/>
            <person name="Huang L."/>
            <person name="Wang Z.W."/>
            <person name="Zhao X."/>
            <person name="Zhong W.Y."/>
            <person name="Peng D.H."/>
            <person name="Ahmad S."/>
            <person name="Lan S."/>
            <person name="Zhang J.S."/>
            <person name="Tsai W.C."/>
            <person name="Van de Peer Y."/>
            <person name="Liu Z.J."/>
        </authorList>
    </citation>
    <scope>NUCLEOTIDE SEQUENCE</scope>
    <source>
        <strain evidence="1">CP</strain>
    </source>
</reference>
<protein>
    <submittedName>
        <fullName evidence="1">Uncharacterized protein</fullName>
    </submittedName>
</protein>
<dbReference type="Proteomes" id="UP001180020">
    <property type="component" value="Unassembled WGS sequence"/>
</dbReference>
<evidence type="ECO:0000313" key="2">
    <source>
        <dbReference type="Proteomes" id="UP001180020"/>
    </source>
</evidence>
<dbReference type="AlphaFoldDB" id="A0AAV9F2T1"/>
<keyword evidence="2" id="KW-1185">Reference proteome</keyword>
<proteinExistence type="predicted"/>
<name>A0AAV9F2T1_ACOCL</name>
<sequence length="172" mass="19834">MSRFSEAEEGGHQIRPRVGASRWRKNLPDIFVPKGVMSLATTIGLHSITNISPIDTSINNNKRYIRRSSDCFPVRVVKPKEPNKQTVVYFDFSREECVNMCELRLVRNSQQFHLGKQNFSLSIWHWGNKFALELTAREPILTDIVVKCDPHFVQSHQIDCDRWRVAVPVALS</sequence>
<comment type="caution">
    <text evidence="1">The sequence shown here is derived from an EMBL/GenBank/DDBJ whole genome shotgun (WGS) entry which is preliminary data.</text>
</comment>
<evidence type="ECO:0000313" key="1">
    <source>
        <dbReference type="EMBL" id="KAK1320203.1"/>
    </source>
</evidence>
<gene>
    <name evidence="1" type="ORF">QJS10_CPA03g01085</name>
</gene>